<organism evidence="1 2">
    <name type="scientific">Streptomyces chilikensis</name>
    <dbReference type="NCBI Taxonomy" id="1194079"/>
    <lineage>
        <taxon>Bacteria</taxon>
        <taxon>Bacillati</taxon>
        <taxon>Actinomycetota</taxon>
        <taxon>Actinomycetes</taxon>
        <taxon>Kitasatosporales</taxon>
        <taxon>Streptomycetaceae</taxon>
        <taxon>Streptomyces</taxon>
    </lineage>
</organism>
<dbReference type="Pfam" id="PF09965">
    <property type="entry name" value="DUF2199"/>
    <property type="match status" value="1"/>
</dbReference>
<protein>
    <submittedName>
        <fullName evidence="1">DUF2199 domain-containing protein</fullName>
    </submittedName>
</protein>
<accession>A0ABV3EJ42</accession>
<comment type="caution">
    <text evidence="1">The sequence shown here is derived from an EMBL/GenBank/DDBJ whole genome shotgun (WGS) entry which is preliminary data.</text>
</comment>
<gene>
    <name evidence="1" type="ORF">AB0D95_02770</name>
</gene>
<proteinExistence type="predicted"/>
<sequence>MGYSTEAPDVWDPRHAEREDSVLSPDQCVIRGEHFFVKGLIEIPVRDTGETFEWGVWVSLSAQNFRRADELWETPGREAEPPYFGWLTTELPLYSPSTLNLRTHVHTREVGRRPYVELEPTDHPLAVEQREGITLARVREIAEAVLHEG</sequence>
<dbReference type="RefSeq" id="WP_359268519.1">
    <property type="nucleotide sequence ID" value="NZ_JBEZNA010000004.1"/>
</dbReference>
<dbReference type="InterPro" id="IPR018697">
    <property type="entry name" value="DUF2199"/>
</dbReference>
<evidence type="ECO:0000313" key="2">
    <source>
        <dbReference type="Proteomes" id="UP001551584"/>
    </source>
</evidence>
<dbReference type="Proteomes" id="UP001551584">
    <property type="component" value="Unassembled WGS sequence"/>
</dbReference>
<evidence type="ECO:0000313" key="1">
    <source>
        <dbReference type="EMBL" id="MEU9576205.1"/>
    </source>
</evidence>
<reference evidence="1 2" key="1">
    <citation type="submission" date="2024-06" db="EMBL/GenBank/DDBJ databases">
        <title>The Natural Products Discovery Center: Release of the First 8490 Sequenced Strains for Exploring Actinobacteria Biosynthetic Diversity.</title>
        <authorList>
            <person name="Kalkreuter E."/>
            <person name="Kautsar S.A."/>
            <person name="Yang D."/>
            <person name="Bader C.D."/>
            <person name="Teijaro C.N."/>
            <person name="Fluegel L."/>
            <person name="Davis C.M."/>
            <person name="Simpson J.R."/>
            <person name="Lauterbach L."/>
            <person name="Steele A.D."/>
            <person name="Gui C."/>
            <person name="Meng S."/>
            <person name="Li G."/>
            <person name="Viehrig K."/>
            <person name="Ye F."/>
            <person name="Su P."/>
            <person name="Kiefer A.F."/>
            <person name="Nichols A."/>
            <person name="Cepeda A.J."/>
            <person name="Yan W."/>
            <person name="Fan B."/>
            <person name="Jiang Y."/>
            <person name="Adhikari A."/>
            <person name="Zheng C.-J."/>
            <person name="Schuster L."/>
            <person name="Cowan T.M."/>
            <person name="Smanski M.J."/>
            <person name="Chevrette M.G."/>
            <person name="De Carvalho L.P.S."/>
            <person name="Shen B."/>
        </authorList>
    </citation>
    <scope>NUCLEOTIDE SEQUENCE [LARGE SCALE GENOMIC DNA]</scope>
    <source>
        <strain evidence="1 2">NPDC048117</strain>
    </source>
</reference>
<keyword evidence="2" id="KW-1185">Reference proteome</keyword>
<name>A0ABV3EJ42_9ACTN</name>
<dbReference type="EMBL" id="JBEZNA010000004">
    <property type="protein sequence ID" value="MEU9576205.1"/>
    <property type="molecule type" value="Genomic_DNA"/>
</dbReference>